<comment type="caution">
    <text evidence="1">The sequence shown here is derived from an EMBL/GenBank/DDBJ whole genome shotgun (WGS) entry which is preliminary data.</text>
</comment>
<dbReference type="AlphaFoldDB" id="W6TGB7"/>
<sequence>MWTQKNNFLSFIATILKKKEKQIAADVSGEKNQQTSSNLNSFSSEIAKKFLASWNLEKFGEKESHFFCRLIVTFKFLEKNISINKFKKLWPENDI</sequence>
<protein>
    <submittedName>
        <fullName evidence="1">Uncharacterized protein</fullName>
    </submittedName>
</protein>
<keyword evidence="2" id="KW-1185">Reference proteome</keyword>
<proteinExistence type="predicted"/>
<dbReference type="EMBL" id="AWTR02000079">
    <property type="protein sequence ID" value="ETZ06885.1"/>
    <property type="molecule type" value="Genomic_DNA"/>
</dbReference>
<gene>
    <name evidence="1" type="ORF">P618_200956</name>
</gene>
<name>W6TGB7_HOLOB</name>
<organism evidence="1 2">
    <name type="scientific">Holospora obtusa F1</name>
    <dbReference type="NCBI Taxonomy" id="1399147"/>
    <lineage>
        <taxon>Bacteria</taxon>
        <taxon>Pseudomonadati</taxon>
        <taxon>Pseudomonadota</taxon>
        <taxon>Alphaproteobacteria</taxon>
        <taxon>Holosporales</taxon>
        <taxon>Holosporaceae</taxon>
        <taxon>Holospora</taxon>
    </lineage>
</organism>
<evidence type="ECO:0000313" key="1">
    <source>
        <dbReference type="EMBL" id="ETZ06885.1"/>
    </source>
</evidence>
<dbReference type="Proteomes" id="UP000019112">
    <property type="component" value="Unassembled WGS sequence"/>
</dbReference>
<reference evidence="1 2" key="1">
    <citation type="journal article" date="2014" name="FEMS Microbiol. Lett.">
        <title>Draft genome sequences of three Holospora species (Holospora obtusa, Holospora undulata, and Holospora elegans), endonuclear symbiotic bacteria of the ciliate Paramecium caudatum.</title>
        <authorList>
            <person name="Dohra H."/>
            <person name="Tanaka K."/>
            <person name="Suzuki T."/>
            <person name="Fujishima M."/>
            <person name="Suzuki H."/>
        </authorList>
    </citation>
    <scope>NUCLEOTIDE SEQUENCE [LARGE SCALE GENOMIC DNA]</scope>
    <source>
        <strain evidence="1 2">F1</strain>
    </source>
</reference>
<evidence type="ECO:0000313" key="2">
    <source>
        <dbReference type="Proteomes" id="UP000019112"/>
    </source>
</evidence>
<accession>W6TGB7</accession>